<evidence type="ECO:0000259" key="1">
    <source>
        <dbReference type="SMART" id="SM00479"/>
    </source>
</evidence>
<dbReference type="CDD" id="cd06127">
    <property type="entry name" value="DEDDh"/>
    <property type="match status" value="1"/>
</dbReference>
<dbReference type="InterPro" id="IPR012337">
    <property type="entry name" value="RNaseH-like_sf"/>
</dbReference>
<dbReference type="GO" id="GO:0003887">
    <property type="term" value="F:DNA-directed DNA polymerase activity"/>
    <property type="evidence" value="ECO:0007669"/>
    <property type="project" value="UniProtKB-KW"/>
</dbReference>
<dbReference type="GO" id="GO:0045004">
    <property type="term" value="P:DNA replication proofreading"/>
    <property type="evidence" value="ECO:0007669"/>
    <property type="project" value="TreeGrafter"/>
</dbReference>
<dbReference type="GO" id="GO:0003676">
    <property type="term" value="F:nucleic acid binding"/>
    <property type="evidence" value="ECO:0007669"/>
    <property type="project" value="InterPro"/>
</dbReference>
<protein>
    <submittedName>
        <fullName evidence="2">DNA-directed DNA polymerase III subunit epsilon</fullName>
        <ecNumber evidence="2">2.7.7.7</ecNumber>
    </submittedName>
</protein>
<dbReference type="SUPFAM" id="SSF53098">
    <property type="entry name" value="Ribonuclease H-like"/>
    <property type="match status" value="1"/>
</dbReference>
<dbReference type="Proteomes" id="UP000270025">
    <property type="component" value="Chromosome"/>
</dbReference>
<dbReference type="InterPro" id="IPR036397">
    <property type="entry name" value="RNaseH_sf"/>
</dbReference>
<organism evidence="2 3">
    <name type="scientific">Streptococcus viridans</name>
    <dbReference type="NCBI Taxonomy" id="78535"/>
    <lineage>
        <taxon>Bacteria</taxon>
        <taxon>Bacillati</taxon>
        <taxon>Bacillota</taxon>
        <taxon>Bacilli</taxon>
        <taxon>Lactobacillales</taxon>
        <taxon>Streptococcaceae</taxon>
        <taxon>Streptococcus</taxon>
    </lineage>
</organism>
<proteinExistence type="predicted"/>
<dbReference type="EMBL" id="LR134266">
    <property type="protein sequence ID" value="VED67914.1"/>
    <property type="molecule type" value="Genomic_DNA"/>
</dbReference>
<dbReference type="EC" id="2.7.7.7" evidence="2"/>
<feature type="domain" description="Exonuclease" evidence="1">
    <location>
        <begin position="6"/>
        <end position="171"/>
    </location>
</feature>
<dbReference type="GO" id="GO:0005829">
    <property type="term" value="C:cytosol"/>
    <property type="evidence" value="ECO:0007669"/>
    <property type="project" value="TreeGrafter"/>
</dbReference>
<name>A0A3S4Q0U1_9STRE</name>
<keyword evidence="2" id="KW-0548">Nucleotidyltransferase</keyword>
<dbReference type="NCBIfam" id="NF005570">
    <property type="entry name" value="PRK07247.1"/>
    <property type="match status" value="1"/>
</dbReference>
<dbReference type="InterPro" id="IPR013520">
    <property type="entry name" value="Ribonucl_H"/>
</dbReference>
<keyword evidence="2" id="KW-0808">Transferase</keyword>
<reference evidence="2 3" key="1">
    <citation type="submission" date="2018-12" db="EMBL/GenBank/DDBJ databases">
        <authorList>
            <consortium name="Pathogen Informatics"/>
        </authorList>
    </citation>
    <scope>NUCLEOTIDE SEQUENCE [LARGE SCALE GENOMIC DNA]</scope>
    <source>
        <strain evidence="2 3">NCTC3166</strain>
    </source>
</reference>
<dbReference type="SMART" id="SM00479">
    <property type="entry name" value="EXOIII"/>
    <property type="match status" value="1"/>
</dbReference>
<dbReference type="RefSeq" id="WP_126404868.1">
    <property type="nucleotide sequence ID" value="NZ_LR134266.1"/>
</dbReference>
<gene>
    <name evidence="2" type="primary">dnaQ</name>
    <name evidence="2" type="ORF">NCTC3166_01749</name>
</gene>
<keyword evidence="2" id="KW-0239">DNA-directed DNA polymerase</keyword>
<dbReference type="PANTHER" id="PTHR30231:SF41">
    <property type="entry name" value="DNA POLYMERASE III SUBUNIT EPSILON"/>
    <property type="match status" value="1"/>
</dbReference>
<sequence>MKELSHYVSFDLEFNQFEGKYHIIQVSAVRFADGQEVAHFDSYAYTDKPLKSFINGLTGITSDKILQAPPLEQVLEEFQDFVADSPLIGYNAIKSDLPILAENGLEFTDQYAVDVFEEASKRRPSDLHGIKNLQLHTVAQFLGVAGKSHDSLEDARMTALVYEAFLESDRARQLLTEQESFSTSPFGGLDLSNFFND</sequence>
<dbReference type="Gene3D" id="3.30.420.10">
    <property type="entry name" value="Ribonuclease H-like superfamily/Ribonuclease H"/>
    <property type="match status" value="1"/>
</dbReference>
<keyword evidence="3" id="KW-1185">Reference proteome</keyword>
<dbReference type="GO" id="GO:0008408">
    <property type="term" value="F:3'-5' exonuclease activity"/>
    <property type="evidence" value="ECO:0007669"/>
    <property type="project" value="TreeGrafter"/>
</dbReference>
<dbReference type="KEGG" id="svf:NCTC3166_01749"/>
<accession>A0A3S4Q0U1</accession>
<dbReference type="Pfam" id="PF00929">
    <property type="entry name" value="RNase_T"/>
    <property type="match status" value="1"/>
</dbReference>
<dbReference type="AlphaFoldDB" id="A0A3S4Q0U1"/>
<evidence type="ECO:0000313" key="3">
    <source>
        <dbReference type="Proteomes" id="UP000270025"/>
    </source>
</evidence>
<evidence type="ECO:0000313" key="2">
    <source>
        <dbReference type="EMBL" id="VED67914.1"/>
    </source>
</evidence>
<dbReference type="PANTHER" id="PTHR30231">
    <property type="entry name" value="DNA POLYMERASE III SUBUNIT EPSILON"/>
    <property type="match status" value="1"/>
</dbReference>